<dbReference type="Proteomes" id="UP000515312">
    <property type="component" value="Chromosome"/>
</dbReference>
<dbReference type="Pfam" id="PF14119">
    <property type="entry name" value="DUF4288"/>
    <property type="match status" value="1"/>
</dbReference>
<gene>
    <name evidence="1" type="ORF">H7849_19300</name>
</gene>
<dbReference type="EMBL" id="CP060394">
    <property type="protein sequence ID" value="QNI31220.1"/>
    <property type="molecule type" value="Genomic_DNA"/>
</dbReference>
<sequence length="145" mass="16542">MAYIPEDAEWYLAEIILEICVEDDPRNVVHINVVLIHATNPEEAYDKAMKRGKTEEQTYENQQGKSVVSIFKGLRDLLVIHDKLEDGAELSYKEQIGLTKEQVSSLITPKHQLGIFAPVEQIDKPDYAAGDIVAEVYERFPELKR</sequence>
<dbReference type="RefSeq" id="WP_186741683.1">
    <property type="nucleotide sequence ID" value="NZ_CP060394.1"/>
</dbReference>
<organism evidence="1 2">
    <name type="scientific">Alloacidobacterium dinghuense</name>
    <dbReference type="NCBI Taxonomy" id="2763107"/>
    <lineage>
        <taxon>Bacteria</taxon>
        <taxon>Pseudomonadati</taxon>
        <taxon>Acidobacteriota</taxon>
        <taxon>Terriglobia</taxon>
        <taxon>Terriglobales</taxon>
        <taxon>Acidobacteriaceae</taxon>
        <taxon>Alloacidobacterium</taxon>
    </lineage>
</organism>
<dbReference type="InterPro" id="IPR025630">
    <property type="entry name" value="DUF4288"/>
</dbReference>
<reference evidence="1 2" key="1">
    <citation type="submission" date="2020-08" db="EMBL/GenBank/DDBJ databases">
        <title>Edaphobacter telluris sp. nov. and Acidobacterium dinghuensis sp. nov., two acidobacteria isolated from forest soil.</title>
        <authorList>
            <person name="Fu J."/>
            <person name="Qiu L."/>
        </authorList>
    </citation>
    <scope>NUCLEOTIDE SEQUENCE [LARGE SCALE GENOMIC DNA]</scope>
    <source>
        <strain evidence="1">4Y35</strain>
    </source>
</reference>
<evidence type="ECO:0000313" key="1">
    <source>
        <dbReference type="EMBL" id="QNI31220.1"/>
    </source>
</evidence>
<dbReference type="KEGG" id="adin:H7849_19300"/>
<dbReference type="AlphaFoldDB" id="A0A7G8BFA0"/>
<evidence type="ECO:0000313" key="2">
    <source>
        <dbReference type="Proteomes" id="UP000515312"/>
    </source>
</evidence>
<protein>
    <submittedName>
        <fullName evidence="1">DUF4288 domain-containing protein</fullName>
    </submittedName>
</protein>
<name>A0A7G8BFA0_9BACT</name>
<proteinExistence type="predicted"/>
<keyword evidence="2" id="KW-1185">Reference proteome</keyword>
<accession>A0A7G8BFA0</accession>